<accession>A0AC59EXA6</accession>
<proteinExistence type="predicted"/>
<dbReference type="Proteomes" id="UP000204225">
    <property type="component" value="Segment"/>
</dbReference>
<protein>
    <submittedName>
        <fullName evidence="1">Uncharacterized protein</fullName>
    </submittedName>
</protein>
<dbReference type="EMBL" id="KC662249">
    <property type="protein sequence ID" value="AGM15626.1"/>
    <property type="molecule type" value="Genomic_DNA"/>
</dbReference>
<evidence type="ECO:0000313" key="2">
    <source>
        <dbReference type="Proteomes" id="UP000204225"/>
    </source>
</evidence>
<gene>
    <name evidence="1" type="ORF">PGCG_00315</name>
</gene>
<reference evidence="1 2" key="1">
    <citation type="journal article" date="2013" name="Proc. Natl. Acad. Sci. U.S.A.">
        <title>Genome of Phaeocystis globosa virus PgV-16T highlights the common ancestry of the largest known DNA viruses infecting eukaryotes.</title>
        <authorList>
            <person name="Santini S."/>
            <person name="Jeudy S."/>
            <person name="Bartoli J."/>
            <person name="Poirot O."/>
            <person name="Lescot M."/>
            <person name="Abergel C."/>
            <person name="Barbe V."/>
            <person name="Wommack K.E."/>
            <person name="Noordeloos A.A."/>
            <person name="Brussaard C.P."/>
            <person name="Claverie J.M."/>
        </authorList>
    </citation>
    <scope>NUCLEOTIDE SEQUENCE [LARGE SCALE GENOMIC DNA]</scope>
    <source>
        <strain evidence="1 2">16T</strain>
    </source>
</reference>
<sequence length="125" mass="14846">MFAIMMNCFTFLTTVLPPKNIIYRGSIVLPFSSVKPIYINYQRIEDYRVEIKLTGDINMVGNIHYDENYKSVLDEQIMNVLDRYSCSLPYVEYDNILDTVRLNIQMELFEFVKPQKNITLRYIEP</sequence>
<organism evidence="1 2">
    <name type="scientific">Phaeocystis globosa virus PgV-16T</name>
    <dbReference type="NCBI Taxonomy" id="3071227"/>
    <lineage>
        <taxon>Viruses</taxon>
        <taxon>Varidnaviria</taxon>
        <taxon>Bamfordvirae</taxon>
        <taxon>Nucleocytoviricota</taxon>
        <taxon>Megaviricetes</taxon>
        <taxon>Imitervirales</taxon>
        <taxon>Mesomimiviridae</taxon>
        <taxon>Tethysvirus</taxon>
        <taxon>Tethysvirus hollandense</taxon>
    </lineage>
</organism>
<evidence type="ECO:0000313" key="1">
    <source>
        <dbReference type="EMBL" id="AGM15626.1"/>
    </source>
</evidence>
<keyword evidence="2" id="KW-1185">Reference proteome</keyword>
<name>A0AC59EXA6_9VIRU</name>